<evidence type="ECO:0000313" key="3">
    <source>
        <dbReference type="Proteomes" id="UP001295684"/>
    </source>
</evidence>
<gene>
    <name evidence="2" type="ORF">ECRASSUSDP1_LOCUS12761</name>
</gene>
<evidence type="ECO:0000313" key="2">
    <source>
        <dbReference type="EMBL" id="CAI2371438.1"/>
    </source>
</evidence>
<dbReference type="AlphaFoldDB" id="A0AAD1UL76"/>
<protein>
    <submittedName>
        <fullName evidence="2">Uncharacterized protein</fullName>
    </submittedName>
</protein>
<proteinExistence type="predicted"/>
<feature type="region of interest" description="Disordered" evidence="1">
    <location>
        <begin position="14"/>
        <end position="61"/>
    </location>
</feature>
<dbReference type="EMBL" id="CAMPGE010012678">
    <property type="protein sequence ID" value="CAI2371438.1"/>
    <property type="molecule type" value="Genomic_DNA"/>
</dbReference>
<dbReference type="Proteomes" id="UP001295684">
    <property type="component" value="Unassembled WGS sequence"/>
</dbReference>
<reference evidence="2" key="1">
    <citation type="submission" date="2023-07" db="EMBL/GenBank/DDBJ databases">
        <authorList>
            <consortium name="AG Swart"/>
            <person name="Singh M."/>
            <person name="Singh A."/>
            <person name="Seah K."/>
            <person name="Emmerich C."/>
        </authorList>
    </citation>
    <scope>NUCLEOTIDE SEQUENCE</scope>
    <source>
        <strain evidence="2">DP1</strain>
    </source>
</reference>
<sequence length="368" mass="42563">MEYGNSSIEALNLQSKASSKSMAKPARSITFGSKGKSEEQTVSTLNNTASQNSNSKTNESSWNNECIECIPINKDTISKAARMKMLKSFHHTIKITGCKQSKLKAQCLKEIINDEKFKDLVKFNQKSNFREKLLLNKSTSPKRRFKAVTSNYKIKGRNRVTVNMNYKTLKRPKSKILHIRNSTEENRNLDKIQPSVSTISHIKLNEHALKNLKKHWSKEIKKIKNDEKYRSRERSMTRLKYHHTPIININTGYGGMKPSRTRTKEKLKGKFSMKYKQSKEKEKFDQARFKTMDKKEKIKHIRGLVQVSNESSELQSSNSRNIDHPSNFQSKFMNSDLDLGQSMLDVGTDVRTFKVRKLNLSKLHKTIE</sequence>
<comment type="caution">
    <text evidence="2">The sequence shown here is derived from an EMBL/GenBank/DDBJ whole genome shotgun (WGS) entry which is preliminary data.</text>
</comment>
<name>A0AAD1UL76_EUPCR</name>
<feature type="compositionally biased region" description="Polar residues" evidence="1">
    <location>
        <begin position="40"/>
        <end position="61"/>
    </location>
</feature>
<evidence type="ECO:0000256" key="1">
    <source>
        <dbReference type="SAM" id="MobiDB-lite"/>
    </source>
</evidence>
<accession>A0AAD1UL76</accession>
<organism evidence="2 3">
    <name type="scientific">Euplotes crassus</name>
    <dbReference type="NCBI Taxonomy" id="5936"/>
    <lineage>
        <taxon>Eukaryota</taxon>
        <taxon>Sar</taxon>
        <taxon>Alveolata</taxon>
        <taxon>Ciliophora</taxon>
        <taxon>Intramacronucleata</taxon>
        <taxon>Spirotrichea</taxon>
        <taxon>Hypotrichia</taxon>
        <taxon>Euplotida</taxon>
        <taxon>Euplotidae</taxon>
        <taxon>Moneuplotes</taxon>
    </lineage>
</organism>
<keyword evidence="3" id="KW-1185">Reference proteome</keyword>
<feature type="compositionally biased region" description="Low complexity" evidence="1">
    <location>
        <begin position="15"/>
        <end position="28"/>
    </location>
</feature>